<dbReference type="Proteomes" id="UP000194999">
    <property type="component" value="Unassembled WGS sequence"/>
</dbReference>
<proteinExistence type="predicted"/>
<comment type="caution">
    <text evidence="1">The sequence shown here is derived from an EMBL/GenBank/DDBJ whole genome shotgun (WGS) entry which is preliminary data.</text>
</comment>
<evidence type="ECO:0000313" key="1">
    <source>
        <dbReference type="EMBL" id="OUJ03074.1"/>
    </source>
</evidence>
<gene>
    <name evidence="1" type="ORF">HK15_01770</name>
</gene>
<organism evidence="1 2">
    <name type="scientific">Acetobacter orientalis</name>
    <dbReference type="NCBI Taxonomy" id="146474"/>
    <lineage>
        <taxon>Bacteria</taxon>
        <taxon>Pseudomonadati</taxon>
        <taxon>Pseudomonadota</taxon>
        <taxon>Alphaproteobacteria</taxon>
        <taxon>Acetobacterales</taxon>
        <taxon>Acetobacteraceae</taxon>
        <taxon>Acetobacter</taxon>
    </lineage>
</organism>
<reference evidence="1 2" key="1">
    <citation type="submission" date="2014-06" db="EMBL/GenBank/DDBJ databases">
        <authorList>
            <person name="Ju J."/>
            <person name="Zhang J."/>
        </authorList>
    </citation>
    <scope>NUCLEOTIDE SEQUENCE [LARGE SCALE GENOMIC DNA]</scope>
    <source>
        <strain evidence="1">DmW_048</strain>
    </source>
</reference>
<evidence type="ECO:0000313" key="2">
    <source>
        <dbReference type="Proteomes" id="UP000194999"/>
    </source>
</evidence>
<protein>
    <submittedName>
        <fullName evidence="1">Uncharacterized protein</fullName>
    </submittedName>
</protein>
<sequence length="471" mass="51849">MAISYPALAAGLSNQKIALIGLIYKALRDNRPLILPQFMAYPPHHGQHTTCAFNQIYQTAELETVLNAFGIPYVPPTAAPEPEPEPEMVDGWQCFWEGADRWGEAGRAGQAAWPGLCAQIIRFLRPTPLVGKLAEMLYAKLLARGVHHALQLRIEQDWQGYSAEVLPNFAPQTEDYNLPFMEIVQKAKATWGPDFKTAYVLCDEECLPTTKETIRAHTKAELGIDLFWKSDFLPASTLGSNLVSSMLDFEVALKMPAFAGNSRSTFCGFVAFEIFCRTGARPQNQFIYNLAGPRLGHRQDTGPLMAPHEATDSLNAHTPFMPTQPHDIRWPFSLTAHVATLGDITLTPDPAVPLQHGTLCLDTSANTLRAFEGLQFDGNPFLPDLEYRVQNHTGHQTEWAPLGTFCGSRGQGLPLTGFAIRLKGPAALTTTCLYAGRFMGAPAPVTAQNGQWCRTTPPQNLLGLHLVFKPT</sequence>
<dbReference type="AlphaFoldDB" id="A0A252BF88"/>
<dbReference type="CDD" id="cd11296">
    <property type="entry name" value="O-FucT_like"/>
    <property type="match status" value="1"/>
</dbReference>
<dbReference type="RefSeq" id="WP_094754954.1">
    <property type="nucleotide sequence ID" value="NZ_JOOY01000015.1"/>
</dbReference>
<accession>A0A252BF88</accession>
<name>A0A252BF88_9PROT</name>
<dbReference type="EMBL" id="JOOY01000015">
    <property type="protein sequence ID" value="OUJ03074.1"/>
    <property type="molecule type" value="Genomic_DNA"/>
</dbReference>